<dbReference type="PANTHER" id="PTHR36435:SF1">
    <property type="entry name" value="CAAX AMINO TERMINAL PROTEASE FAMILY PROTEIN"/>
    <property type="match status" value="1"/>
</dbReference>
<dbReference type="EMBL" id="JBHUFV010000105">
    <property type="protein sequence ID" value="MFD1940260.1"/>
    <property type="molecule type" value="Genomic_DNA"/>
</dbReference>
<proteinExistence type="predicted"/>
<feature type="transmembrane region" description="Helical" evidence="2">
    <location>
        <begin position="112"/>
        <end position="133"/>
    </location>
</feature>
<evidence type="ECO:0000256" key="1">
    <source>
        <dbReference type="SAM" id="MobiDB-lite"/>
    </source>
</evidence>
<reference evidence="5" key="1">
    <citation type="journal article" date="2019" name="Int. J. Syst. Evol. Microbiol.">
        <title>The Global Catalogue of Microorganisms (GCM) 10K type strain sequencing project: providing services to taxonomists for standard genome sequencing and annotation.</title>
        <authorList>
            <consortium name="The Broad Institute Genomics Platform"/>
            <consortium name="The Broad Institute Genome Sequencing Center for Infectious Disease"/>
            <person name="Wu L."/>
            <person name="Ma J."/>
        </authorList>
    </citation>
    <scope>NUCLEOTIDE SEQUENCE [LARGE SCALE GENOMIC DNA]</scope>
    <source>
        <strain evidence="5">ICMP 6774ER</strain>
    </source>
</reference>
<feature type="region of interest" description="Disordered" evidence="1">
    <location>
        <begin position="1"/>
        <end position="27"/>
    </location>
</feature>
<evidence type="ECO:0000313" key="5">
    <source>
        <dbReference type="Proteomes" id="UP001597368"/>
    </source>
</evidence>
<dbReference type="Pfam" id="PF02517">
    <property type="entry name" value="Rce1-like"/>
    <property type="match status" value="1"/>
</dbReference>
<sequence length="339" mass="36260">MHDNQPPVTYGSQPPHAAQYQPGPYPQGQYGMQPPKPPWFLPASKGSRYDHLARNPLNAWWRQVVGTLVVALGFFGMAFFVMLAGLVVAWILGMPMPTTGGQQLFGDPVFGLAVTLLSIAAVLPIVYGAVALFQRRPPGTLSSVVGRLRWGWMAQCAAIGLVALLLGQGALWLAYVATGEDTSELLGWKGWATFLPALVVIVLLVPFQAAAEEYVFRGWLLQAFGAYIRSPWPGIVVGSAGFAALHAYTDWGILDVFSFGVLMGWLAVKTGGLEAAIAMHVVNNTLAFGLSAAAGNLEDAMQQGAVPWQSLVGTVVQLSVFAGGVLWWARKRAISTVSP</sequence>
<dbReference type="InterPro" id="IPR003675">
    <property type="entry name" value="Rce1/LyrA-like_dom"/>
</dbReference>
<evidence type="ECO:0000313" key="4">
    <source>
        <dbReference type="EMBL" id="MFD1940260.1"/>
    </source>
</evidence>
<keyword evidence="2" id="KW-0472">Membrane</keyword>
<keyword evidence="2" id="KW-0812">Transmembrane</keyword>
<feature type="compositionally biased region" description="Polar residues" evidence="1">
    <location>
        <begin position="1"/>
        <end position="12"/>
    </location>
</feature>
<keyword evidence="2" id="KW-1133">Transmembrane helix</keyword>
<dbReference type="Proteomes" id="UP001597368">
    <property type="component" value="Unassembled WGS sequence"/>
</dbReference>
<feature type="transmembrane region" description="Helical" evidence="2">
    <location>
        <begin position="275"/>
        <end position="294"/>
    </location>
</feature>
<feature type="transmembrane region" description="Helical" evidence="2">
    <location>
        <begin position="219"/>
        <end position="245"/>
    </location>
</feature>
<feature type="compositionally biased region" description="Low complexity" evidence="1">
    <location>
        <begin position="13"/>
        <end position="27"/>
    </location>
</feature>
<gene>
    <name evidence="4" type="ORF">ACFSKW_53255</name>
</gene>
<feature type="domain" description="CAAX prenyl protease 2/Lysostaphin resistance protein A-like" evidence="3">
    <location>
        <begin position="197"/>
        <end position="285"/>
    </location>
</feature>
<evidence type="ECO:0000259" key="3">
    <source>
        <dbReference type="Pfam" id="PF02517"/>
    </source>
</evidence>
<comment type="caution">
    <text evidence="4">The sequence shown here is derived from an EMBL/GenBank/DDBJ whole genome shotgun (WGS) entry which is preliminary data.</text>
</comment>
<feature type="transmembrane region" description="Helical" evidence="2">
    <location>
        <begin position="154"/>
        <end position="176"/>
    </location>
</feature>
<dbReference type="PANTHER" id="PTHR36435">
    <property type="entry name" value="SLR1288 PROTEIN"/>
    <property type="match status" value="1"/>
</dbReference>
<dbReference type="InterPro" id="IPR052710">
    <property type="entry name" value="CAAX_protease"/>
</dbReference>
<feature type="transmembrane region" description="Helical" evidence="2">
    <location>
        <begin position="251"/>
        <end position="268"/>
    </location>
</feature>
<accession>A0ABW4TGH5</accession>
<name>A0ABW4TGH5_9ACTN</name>
<feature type="transmembrane region" description="Helical" evidence="2">
    <location>
        <begin position="188"/>
        <end position="207"/>
    </location>
</feature>
<organism evidence="4 5">
    <name type="scientific">Nonomuraea mangrovi</name>
    <dbReference type="NCBI Taxonomy" id="2316207"/>
    <lineage>
        <taxon>Bacteria</taxon>
        <taxon>Bacillati</taxon>
        <taxon>Actinomycetota</taxon>
        <taxon>Actinomycetes</taxon>
        <taxon>Streptosporangiales</taxon>
        <taxon>Streptosporangiaceae</taxon>
        <taxon>Nonomuraea</taxon>
    </lineage>
</organism>
<dbReference type="RefSeq" id="WP_379583297.1">
    <property type="nucleotide sequence ID" value="NZ_JBHUFV010000105.1"/>
</dbReference>
<feature type="transmembrane region" description="Helical" evidence="2">
    <location>
        <begin position="64"/>
        <end position="92"/>
    </location>
</feature>
<feature type="transmembrane region" description="Helical" evidence="2">
    <location>
        <begin position="306"/>
        <end position="329"/>
    </location>
</feature>
<protein>
    <submittedName>
        <fullName evidence="4">Type II CAAX prenyl endopeptidase Rce1 family protein</fullName>
    </submittedName>
</protein>
<keyword evidence="5" id="KW-1185">Reference proteome</keyword>
<evidence type="ECO:0000256" key="2">
    <source>
        <dbReference type="SAM" id="Phobius"/>
    </source>
</evidence>